<name>A0A1X7V9I9_AMPQE</name>
<evidence type="ECO:0000259" key="1">
    <source>
        <dbReference type="Pfam" id="PF24764"/>
    </source>
</evidence>
<proteinExistence type="predicted"/>
<feature type="domain" description="Integrase core" evidence="1">
    <location>
        <begin position="127"/>
        <end position="196"/>
    </location>
</feature>
<organism evidence="2">
    <name type="scientific">Amphimedon queenslandica</name>
    <name type="common">Sponge</name>
    <dbReference type="NCBI Taxonomy" id="400682"/>
    <lineage>
        <taxon>Eukaryota</taxon>
        <taxon>Metazoa</taxon>
        <taxon>Porifera</taxon>
        <taxon>Demospongiae</taxon>
        <taxon>Heteroscleromorpha</taxon>
        <taxon>Haplosclerida</taxon>
        <taxon>Niphatidae</taxon>
        <taxon>Amphimedon</taxon>
    </lineage>
</organism>
<dbReference type="Pfam" id="PF24764">
    <property type="entry name" value="rva_4"/>
    <property type="match status" value="1"/>
</dbReference>
<dbReference type="EnsemblMetazoa" id="Aqu2.1.36975_001">
    <property type="protein sequence ID" value="Aqu2.1.36975_001"/>
    <property type="gene ID" value="Aqu2.1.36975"/>
</dbReference>
<reference evidence="2" key="1">
    <citation type="submission" date="2017-05" db="UniProtKB">
        <authorList>
            <consortium name="EnsemblMetazoa"/>
        </authorList>
    </citation>
    <scope>IDENTIFICATION</scope>
</reference>
<dbReference type="InterPro" id="IPR058913">
    <property type="entry name" value="Integrase_dom_put"/>
</dbReference>
<dbReference type="OrthoDB" id="5952813at2759"/>
<dbReference type="OMA" id="SHATMAV"/>
<sequence>MAQRKLDDLESYVCGKIVDEKWTHQQLSSYLQGRYPGSRGFSVRSIERFSAAKGIHAKKYIATLVGPSYGRKTMTGLLKSEDIVVSETRVGESLQRVNPGYHCKRKESTSRMLNPVPYHADYFGHKVHIDQSEKLVMYGVTHVCAIDGFSGKIVGFITTPVKNCVEIYSQLFRPMVIEYGLWDQIRVDHGKEWSLILVERMWVEINTCINYPMKSCLNSLQESRDIDMSDSHIKFCVMVFLQSCQ</sequence>
<evidence type="ECO:0000313" key="2">
    <source>
        <dbReference type="EnsemblMetazoa" id="Aqu2.1.36975_001"/>
    </source>
</evidence>
<dbReference type="PANTHER" id="PTHR46791">
    <property type="entry name" value="EXPRESSED PROTEIN"/>
    <property type="match status" value="1"/>
</dbReference>
<dbReference type="InParanoid" id="A0A1X7V9I9"/>
<dbReference type="PANTHER" id="PTHR46791:SF5">
    <property type="entry name" value="CLR5 DOMAIN-CONTAINING PROTEIN-RELATED"/>
    <property type="match status" value="1"/>
</dbReference>
<accession>A0A1X7V9I9</accession>
<protein>
    <recommendedName>
        <fullName evidence="1">Integrase core domain-containing protein</fullName>
    </recommendedName>
</protein>
<dbReference type="AlphaFoldDB" id="A0A1X7V9I9"/>